<keyword evidence="2" id="KW-1185">Reference proteome</keyword>
<evidence type="ECO:0000313" key="1">
    <source>
        <dbReference type="EMBL" id="MFB2836345.1"/>
    </source>
</evidence>
<sequence>MVQKKYRSPLTKYTFAVTIKKRYLTRGRGKRVRKDSIARSQIYRSPITLLTEKIGLKIEIKT</sequence>
<evidence type="ECO:0000313" key="2">
    <source>
        <dbReference type="Proteomes" id="UP001576780"/>
    </source>
</evidence>
<reference evidence="1 2" key="1">
    <citation type="submission" date="2024-09" db="EMBL/GenBank/DDBJ databases">
        <title>Floridaenema gen nov. (Aerosakkonemataceae, Aerosakkonematales ord. nov., Cyanobacteria) from benthic tropical and subtropical fresh waters, with the description of four new species.</title>
        <authorList>
            <person name="Moretto J.A."/>
            <person name="Berthold D.E."/>
            <person name="Lefler F.W."/>
            <person name="Huang I.-S."/>
            <person name="Laughinghouse H. IV."/>
        </authorList>
    </citation>
    <scope>NUCLEOTIDE SEQUENCE [LARGE SCALE GENOMIC DNA]</scope>
    <source>
        <strain evidence="1 2">BLCC-F167</strain>
    </source>
</reference>
<gene>
    <name evidence="1" type="ORF">ACE1CA_17575</name>
</gene>
<name>A0ABV4WMN7_9CYAN</name>
<accession>A0ABV4WMN7</accession>
<comment type="caution">
    <text evidence="1">The sequence shown here is derived from an EMBL/GenBank/DDBJ whole genome shotgun (WGS) entry which is preliminary data.</text>
</comment>
<dbReference type="EMBL" id="JBHFNT010000148">
    <property type="protein sequence ID" value="MFB2836345.1"/>
    <property type="molecule type" value="Genomic_DNA"/>
</dbReference>
<evidence type="ECO:0008006" key="3">
    <source>
        <dbReference type="Google" id="ProtNLM"/>
    </source>
</evidence>
<dbReference type="Proteomes" id="UP001576780">
    <property type="component" value="Unassembled WGS sequence"/>
</dbReference>
<organism evidence="1 2">
    <name type="scientific">Floridaenema evergladense BLCC-F167</name>
    <dbReference type="NCBI Taxonomy" id="3153639"/>
    <lineage>
        <taxon>Bacteria</taxon>
        <taxon>Bacillati</taxon>
        <taxon>Cyanobacteriota</taxon>
        <taxon>Cyanophyceae</taxon>
        <taxon>Oscillatoriophycideae</taxon>
        <taxon>Aerosakkonematales</taxon>
        <taxon>Aerosakkonemataceae</taxon>
        <taxon>Floridanema</taxon>
        <taxon>Floridanema evergladense</taxon>
    </lineage>
</organism>
<proteinExistence type="predicted"/>
<protein>
    <recommendedName>
        <fullName evidence="3">Ribosomal protein L34</fullName>
    </recommendedName>
</protein>
<dbReference type="RefSeq" id="WP_413278731.1">
    <property type="nucleotide sequence ID" value="NZ_JBHFNT010000148.1"/>
</dbReference>